<feature type="region of interest" description="Disordered" evidence="1">
    <location>
        <begin position="401"/>
        <end position="459"/>
    </location>
</feature>
<evidence type="ECO:0000256" key="2">
    <source>
        <dbReference type="SAM" id="SignalP"/>
    </source>
</evidence>
<evidence type="ECO:0000313" key="6">
    <source>
        <dbReference type="Proteomes" id="UP000325313"/>
    </source>
</evidence>
<dbReference type="Proteomes" id="UP000324748">
    <property type="component" value="Unassembled WGS sequence"/>
</dbReference>
<feature type="region of interest" description="Disordered" evidence="1">
    <location>
        <begin position="170"/>
        <end position="333"/>
    </location>
</feature>
<gene>
    <name evidence="4" type="ORF">PGT21_030789</name>
    <name evidence="3" type="ORF">PGTUg99_030713</name>
</gene>
<protein>
    <submittedName>
        <fullName evidence="4">Uncharacterized protein</fullName>
    </submittedName>
</protein>
<evidence type="ECO:0000313" key="3">
    <source>
        <dbReference type="EMBL" id="KAA1075949.1"/>
    </source>
</evidence>
<comment type="caution">
    <text evidence="4">The sequence shown here is derived from an EMBL/GenBank/DDBJ whole genome shotgun (WGS) entry which is preliminary data.</text>
</comment>
<evidence type="ECO:0000313" key="4">
    <source>
        <dbReference type="EMBL" id="KAA1091300.1"/>
    </source>
</evidence>
<accession>A0A5B0NT25</accession>
<proteinExistence type="predicted"/>
<dbReference type="EMBL" id="VSWC01000092">
    <property type="protein sequence ID" value="KAA1091300.1"/>
    <property type="molecule type" value="Genomic_DNA"/>
</dbReference>
<evidence type="ECO:0000313" key="5">
    <source>
        <dbReference type="Proteomes" id="UP000324748"/>
    </source>
</evidence>
<feature type="compositionally biased region" description="Basic and acidic residues" evidence="1">
    <location>
        <begin position="71"/>
        <end position="90"/>
    </location>
</feature>
<dbReference type="EMBL" id="VDEP01000471">
    <property type="protein sequence ID" value="KAA1075949.1"/>
    <property type="molecule type" value="Genomic_DNA"/>
</dbReference>
<sequence length="738" mass="82399">MRMMMISCRSAWMAMALIISSSRPLLTKPALIAEDDEPFHLPTNFYLDIFDDHHPSPLPSPPPPEQEEQEHENNTHHHPTEDFLPSDHHSTIWPNNYYHPPGYHQEQTTPSSPLISPNIHLPAPPAPCIQNLDSPPTSPPHTDSYLLHESVASDLYNFWPEHLDDYYLPDLQQTQPDPAVAPHFLHSPNAELSTPANPSDLDRSNPLHNVDLLPATRSKKRKSLDGQQQQSLLQPAPRKSKDFRQPTRNEHLAAPDQSSPSIDIDHELLRTSPSLTGHKRKLRPQQAGQAHRERLDSGPSESPSTGIREPGGGPVQAGRLPPAPAVTKAPTARLRWKVPAPGSLAIPQPAGPIKSYYPRPWEEVQKKAHRFGAHPSFGQPFDQLVRADKSHYDLLTQVVTHRSSKPALRSDVNPSPDLVLRTPPRSQKPPPNSLQDRLMGSAPGHPSLRPGPSGEAEGFIVGGPVQQRSTELPFTVNTFLSARDSDGETRHFGRVLKAVFASPSDPNPVLVLSPAETGQILNQIRQGMRHGHEGLVKAKTEHQIRDSFFPNLALWKAVYDRLLDSPDLDQDLLRIFRSSSSDDSVGLSHRTLRVLERFQKLCYLFMFYVHIIVSISPPPSDHHPVDRTHETLVRAFEDFKLHFRAQLSSNAQSAKGGRPPNWSTLVWHALEHWIRADPAYAHLIHSSSSSFQKPPALASAGSSSSSYQIPCQLFFDACFANSLVLFTRKFRRLLKSTS</sequence>
<organism evidence="4 5">
    <name type="scientific">Puccinia graminis f. sp. tritici</name>
    <dbReference type="NCBI Taxonomy" id="56615"/>
    <lineage>
        <taxon>Eukaryota</taxon>
        <taxon>Fungi</taxon>
        <taxon>Dikarya</taxon>
        <taxon>Basidiomycota</taxon>
        <taxon>Pucciniomycotina</taxon>
        <taxon>Pucciniomycetes</taxon>
        <taxon>Pucciniales</taxon>
        <taxon>Pucciniaceae</taxon>
        <taxon>Puccinia</taxon>
    </lineage>
</organism>
<feature type="signal peptide" evidence="2">
    <location>
        <begin position="1"/>
        <end position="27"/>
    </location>
</feature>
<dbReference type="AlphaFoldDB" id="A0A5B0NT25"/>
<keyword evidence="2" id="KW-0732">Signal</keyword>
<dbReference type="OrthoDB" id="10355961at2759"/>
<name>A0A5B0NT25_PUCGR</name>
<evidence type="ECO:0000256" key="1">
    <source>
        <dbReference type="SAM" id="MobiDB-lite"/>
    </source>
</evidence>
<feature type="compositionally biased region" description="Polar residues" evidence="1">
    <location>
        <begin position="105"/>
        <end position="115"/>
    </location>
</feature>
<keyword evidence="5" id="KW-1185">Reference proteome</keyword>
<feature type="chain" id="PRO_5036137537" evidence="2">
    <location>
        <begin position="28"/>
        <end position="738"/>
    </location>
</feature>
<reference evidence="5 6" key="1">
    <citation type="submission" date="2019-05" db="EMBL/GenBank/DDBJ databases">
        <title>Emergence of the Ug99 lineage of the wheat stem rust pathogen through somatic hybridization.</title>
        <authorList>
            <person name="Li F."/>
            <person name="Upadhyaya N.M."/>
            <person name="Sperschneider J."/>
            <person name="Matny O."/>
            <person name="Nguyen-Phuc H."/>
            <person name="Mago R."/>
            <person name="Raley C."/>
            <person name="Miller M.E."/>
            <person name="Silverstein K.A.T."/>
            <person name="Henningsen E."/>
            <person name="Hirsch C.D."/>
            <person name="Visser B."/>
            <person name="Pretorius Z.A."/>
            <person name="Steffenson B.J."/>
            <person name="Schwessinger B."/>
            <person name="Dodds P.N."/>
            <person name="Figueroa M."/>
        </authorList>
    </citation>
    <scope>NUCLEOTIDE SEQUENCE [LARGE SCALE GENOMIC DNA]</scope>
    <source>
        <strain evidence="4">21-0</strain>
        <strain evidence="3 6">Ug99</strain>
    </source>
</reference>
<dbReference type="Proteomes" id="UP000325313">
    <property type="component" value="Unassembled WGS sequence"/>
</dbReference>
<feature type="compositionally biased region" description="Basic and acidic residues" evidence="1">
    <location>
        <begin position="239"/>
        <end position="253"/>
    </location>
</feature>
<feature type="region of interest" description="Disordered" evidence="1">
    <location>
        <begin position="51"/>
        <end position="142"/>
    </location>
</feature>